<dbReference type="RefSeq" id="WP_169346819.1">
    <property type="nucleotide sequence ID" value="NZ_JABBJJ010000102.1"/>
</dbReference>
<evidence type="ECO:0000313" key="1">
    <source>
        <dbReference type="EMBL" id="NMO17538.1"/>
    </source>
</evidence>
<accession>A0A848LIK4</accession>
<dbReference type="EMBL" id="JABBJJ010000102">
    <property type="protein sequence ID" value="NMO17538.1"/>
    <property type="molecule type" value="Genomic_DNA"/>
</dbReference>
<protein>
    <recommendedName>
        <fullName evidence="3">Bacterial repeat domain-containing protein</fullName>
    </recommendedName>
</protein>
<name>A0A848LIK4_9BACT</name>
<evidence type="ECO:0000313" key="2">
    <source>
        <dbReference type="Proteomes" id="UP000518300"/>
    </source>
</evidence>
<sequence length="1000" mass="105749">MTLLLLVPVVASAQDVLLSDTFNRTSGLGSKWRVDFGSFTTDGTHAVSGTPPSQGNWASIVPALGTNDYAVSADIIVPTGSHQSGVVARSSTAGAFDRDLYAAQLDTAGSLRLYRRNASTWTPLASTPVTVVAGTSYNLKLVVTGASSVQLEVWLDGKRKLVHADTSASRLLAGIPGIEAHDAGVKFRNVQVVSAASHLFSDAFDRTTGLGASWQTVYGAFTTDGTSAISGTPPVNGNWARVVPALGTNDYVVSADIIVPAGARTSGLVARSSDASAFDKDLYAAQLDTTGFVRLYRRNGWEWTPLANTTESIVAGTSYNLKLVVTGSNPVRLAVWLNGVQRLSYDDTSSSRLTAGGAGLENYNAGVKYSNFAVDAVTTVSVPFAGQGSGTVAARGISCTGSCDMRVPKGTVLPLEARPASASSIFTGFTGDCLGESGCRVVANENKSITANLDVATVTLDIFWNGDKGWVDCTPECPRLPRFPGPYTHAIIAPVGTAITLVAHGREGDGWTFASWSGSGLCNGSNPTCTFTATGDGEVRAEFGGLQMPPTTIEVKVDGQGTVTGPNGFSCTSTCDITVPWGDALTLVASPAPGWKNAGWSGSIDPAASSISVAKVDTYRGYAVTAFFDQLPPYPCGNTPCTRGQFPPATWRPYGPTSPFNMAVFENPPLMANSPKIIERLLGDLSKNNQISNLWIPADGLSGWPTYYGTSTDPTYNIRCGWNTATSQCSVGNMPGRAPAGARIQGNDGSANADRHLTFIDQVSGIEYDLFEVVTNPLPAGGGDIQVSWAGYTMAMTGDGRALGNGEGNAAKVGNLAGRIRIEELKAAVENNSYIDHALSVSVNCTSARSVYPARPENSGRACSALKIPLSNDDAPPMGARLWLDMSYTEIDQLPIPTWKKVILRTLKMYGAIINDTGSDFYFTLQTESGNQYTSMEANDAWLDFASNLFAQNTPDWSKDPAGNYTGKFQELNNNINWTTTVWSRLKVLDPCVSTGNCTR</sequence>
<dbReference type="AlphaFoldDB" id="A0A848LIK4"/>
<reference evidence="1 2" key="1">
    <citation type="submission" date="2020-04" db="EMBL/GenBank/DDBJ databases">
        <title>Draft genome of Pyxidicoccus fallax type strain.</title>
        <authorList>
            <person name="Whitworth D.E."/>
        </authorList>
    </citation>
    <scope>NUCLEOTIDE SEQUENCE [LARGE SCALE GENOMIC DNA]</scope>
    <source>
        <strain evidence="1 2">DSM 14698</strain>
    </source>
</reference>
<evidence type="ECO:0008006" key="3">
    <source>
        <dbReference type="Google" id="ProtNLM"/>
    </source>
</evidence>
<comment type="caution">
    <text evidence="1">The sequence shown here is derived from an EMBL/GenBank/DDBJ whole genome shotgun (WGS) entry which is preliminary data.</text>
</comment>
<organism evidence="1 2">
    <name type="scientific">Pyxidicoccus fallax</name>
    <dbReference type="NCBI Taxonomy" id="394095"/>
    <lineage>
        <taxon>Bacteria</taxon>
        <taxon>Pseudomonadati</taxon>
        <taxon>Myxococcota</taxon>
        <taxon>Myxococcia</taxon>
        <taxon>Myxococcales</taxon>
        <taxon>Cystobacterineae</taxon>
        <taxon>Myxococcaceae</taxon>
        <taxon>Pyxidicoccus</taxon>
    </lineage>
</organism>
<gene>
    <name evidence="1" type="ORF">HG543_22120</name>
</gene>
<proteinExistence type="predicted"/>
<dbReference type="Gene3D" id="2.60.120.560">
    <property type="entry name" value="Exo-inulinase, domain 1"/>
    <property type="match status" value="2"/>
</dbReference>
<dbReference type="Proteomes" id="UP000518300">
    <property type="component" value="Unassembled WGS sequence"/>
</dbReference>
<keyword evidence="2" id="KW-1185">Reference proteome</keyword>